<reference evidence="2" key="1">
    <citation type="journal article" date="2021" name="PeerJ">
        <title>Extensive microbial diversity within the chicken gut microbiome revealed by metagenomics and culture.</title>
        <authorList>
            <person name="Gilroy R."/>
            <person name="Ravi A."/>
            <person name="Getino M."/>
            <person name="Pursley I."/>
            <person name="Horton D.L."/>
            <person name="Alikhan N.F."/>
            <person name="Baker D."/>
            <person name="Gharbi K."/>
            <person name="Hall N."/>
            <person name="Watson M."/>
            <person name="Adriaenssens E.M."/>
            <person name="Foster-Nyarko E."/>
            <person name="Jarju S."/>
            <person name="Secka A."/>
            <person name="Antonio M."/>
            <person name="Oren A."/>
            <person name="Chaudhuri R.R."/>
            <person name="La Ragione R."/>
            <person name="Hildebrand F."/>
            <person name="Pallen M.J."/>
        </authorList>
    </citation>
    <scope>NUCLEOTIDE SEQUENCE</scope>
    <source>
        <strain evidence="2">Gambia15-2214</strain>
    </source>
</reference>
<feature type="transmembrane region" description="Helical" evidence="1">
    <location>
        <begin position="100"/>
        <end position="118"/>
    </location>
</feature>
<dbReference type="AlphaFoldDB" id="A0A9E2P187"/>
<reference evidence="2" key="2">
    <citation type="submission" date="2021-04" db="EMBL/GenBank/DDBJ databases">
        <authorList>
            <person name="Gilroy R."/>
        </authorList>
    </citation>
    <scope>NUCLEOTIDE SEQUENCE</scope>
    <source>
        <strain evidence="2">Gambia15-2214</strain>
    </source>
</reference>
<feature type="transmembrane region" description="Helical" evidence="1">
    <location>
        <begin position="68"/>
        <end position="88"/>
    </location>
</feature>
<dbReference type="EMBL" id="JAHLFV010000225">
    <property type="protein sequence ID" value="MBU3850848.1"/>
    <property type="molecule type" value="Genomic_DNA"/>
</dbReference>
<feature type="transmembrane region" description="Helical" evidence="1">
    <location>
        <begin position="21"/>
        <end position="40"/>
    </location>
</feature>
<gene>
    <name evidence="2" type="ORF">IAA16_09805</name>
</gene>
<protein>
    <submittedName>
        <fullName evidence="2">DUF1275 domain-containing protein</fullName>
    </submittedName>
</protein>
<evidence type="ECO:0000256" key="1">
    <source>
        <dbReference type="SAM" id="Phobius"/>
    </source>
</evidence>
<proteinExistence type="predicted"/>
<dbReference type="Proteomes" id="UP000823914">
    <property type="component" value="Unassembled WGS sequence"/>
</dbReference>
<keyword evidence="1" id="KW-1133">Transmembrane helix</keyword>
<evidence type="ECO:0000313" key="2">
    <source>
        <dbReference type="EMBL" id="MBU3850848.1"/>
    </source>
</evidence>
<sequence>MTGSNEVLDPQQVYLQCERRHIYALLMCAGGYMGAFTYLLRGGVFCNAQTANFVLMSIALGQGLWKKALYYLLPISAYFAGTMISELLPEGIKKKGHIRWDTFLVGLEIVILFLLGLLPDSAPFQITHIAVNFIASMQYNTFRQARDIPMATTFCTNHLRQTGIYLGKWIQTKNADSWKRIATHLFMIACFAVGGLVCAVLCPLFGGKALWGALIPLAVVFVDLLYADLKTEKDYLDRIPRGH</sequence>
<comment type="caution">
    <text evidence="2">The sequence shown here is derived from an EMBL/GenBank/DDBJ whole genome shotgun (WGS) entry which is preliminary data.</text>
</comment>
<dbReference type="PANTHER" id="PTHR37314">
    <property type="entry name" value="SLR0142 PROTEIN"/>
    <property type="match status" value="1"/>
</dbReference>
<evidence type="ECO:0000313" key="3">
    <source>
        <dbReference type="Proteomes" id="UP000823914"/>
    </source>
</evidence>
<dbReference type="Pfam" id="PF06912">
    <property type="entry name" value="DUF1275"/>
    <property type="match status" value="1"/>
</dbReference>
<feature type="transmembrane region" description="Helical" evidence="1">
    <location>
        <begin position="181"/>
        <end position="202"/>
    </location>
</feature>
<dbReference type="PANTHER" id="PTHR37314:SF4">
    <property type="entry name" value="UPF0700 TRANSMEMBRANE PROTEIN YOAK"/>
    <property type="match status" value="1"/>
</dbReference>
<name>A0A9E2P187_9SPIR</name>
<feature type="transmembrane region" description="Helical" evidence="1">
    <location>
        <begin position="209"/>
        <end position="227"/>
    </location>
</feature>
<keyword evidence="1" id="KW-0472">Membrane</keyword>
<organism evidence="2 3">
    <name type="scientific">Candidatus Treponema excrementipullorum</name>
    <dbReference type="NCBI Taxonomy" id="2838768"/>
    <lineage>
        <taxon>Bacteria</taxon>
        <taxon>Pseudomonadati</taxon>
        <taxon>Spirochaetota</taxon>
        <taxon>Spirochaetia</taxon>
        <taxon>Spirochaetales</taxon>
        <taxon>Treponemataceae</taxon>
        <taxon>Treponema</taxon>
    </lineage>
</organism>
<dbReference type="InterPro" id="IPR010699">
    <property type="entry name" value="DUF1275"/>
</dbReference>
<keyword evidence="1" id="KW-0812">Transmembrane</keyword>
<accession>A0A9E2P187</accession>